<keyword evidence="1" id="KW-0812">Transmembrane</keyword>
<protein>
    <recommendedName>
        <fullName evidence="4">Glycosyltransferase family 39 protein</fullName>
    </recommendedName>
</protein>
<feature type="transmembrane region" description="Helical" evidence="1">
    <location>
        <begin position="263"/>
        <end position="293"/>
    </location>
</feature>
<proteinExistence type="predicted"/>
<evidence type="ECO:0000256" key="1">
    <source>
        <dbReference type="SAM" id="Phobius"/>
    </source>
</evidence>
<feature type="transmembrane region" description="Helical" evidence="1">
    <location>
        <begin position="186"/>
        <end position="205"/>
    </location>
</feature>
<dbReference type="Proteomes" id="UP000509594">
    <property type="component" value="Chromosome"/>
</dbReference>
<dbReference type="OrthoDB" id="164013at2157"/>
<gene>
    <name evidence="2" type="ORF">HWN40_04955</name>
</gene>
<name>A0A7D5I893_9EURY</name>
<dbReference type="KEGG" id="mzi:HWN40_04955"/>
<organism evidence="2 3">
    <name type="scientific">Methanolobus zinderi</name>
    <dbReference type="NCBI Taxonomy" id="536044"/>
    <lineage>
        <taxon>Archaea</taxon>
        <taxon>Methanobacteriati</taxon>
        <taxon>Methanobacteriota</taxon>
        <taxon>Stenosarchaea group</taxon>
        <taxon>Methanomicrobia</taxon>
        <taxon>Methanosarcinales</taxon>
        <taxon>Methanosarcinaceae</taxon>
        <taxon>Methanolobus</taxon>
    </lineage>
</organism>
<dbReference type="EMBL" id="CP058215">
    <property type="protein sequence ID" value="QLC49642.1"/>
    <property type="molecule type" value="Genomic_DNA"/>
</dbReference>
<feature type="transmembrane region" description="Helical" evidence="1">
    <location>
        <begin position="52"/>
        <end position="73"/>
    </location>
</feature>
<dbReference type="RefSeq" id="WP_176964698.1">
    <property type="nucleotide sequence ID" value="NZ_CP058215.1"/>
</dbReference>
<sequence>MAFIGLAIPVLTGQSNLTLLGTYLAVPMFLAPLVYALQSKNTGYMPEIKDEYFKLFLSAFFILFSISLILLHDSLIRPYSYYGVIAVMALLIMSQILFFRSSQKRSWIILFQIMILLLDIIWGVNLNYFYFIERTDIFFHSWMMQILVEGGRITDAFELYSSFPLWHILGASVYLVTALDITTYKILYLTNGIIFAFIPLATYLLSKKIFNEEKLALVTALFVALYPEILKYGLAAIARSSVSFIEVLLILALLYNRNTEKTFLALILTVAIIAYHTVSIPFVLAILLVLFILQRIYSISKDQRIADIDYMAFAVAATFGYWIYISLDLFGTVIRNALATAPSSISTESVMLAPAQELFNYLQYSPILFFVLIGTLEAMKRENISESAKVLCLTGLLATAVSFPGPGFLISKLGEHLNIERFGEYTFLFIVIVAAFGFYTSYLRSKKNAKKVLIILFLALALLSVSNDFVASDNPLVKRPFYTFYLTEEETNGFDHAGNLAEGRVMVDFVTHRYMEIAPYQEKINILEVDPSENEFLRSNSSELILVRTGELNKRPLKLATIEEGEFVAKPTMESLLDYYYADDTQLWSSLEDYNKVYESSSVATYT</sequence>
<keyword evidence="1" id="KW-1133">Transmembrane helix</keyword>
<feature type="transmembrane region" description="Helical" evidence="1">
    <location>
        <begin position="422"/>
        <end position="440"/>
    </location>
</feature>
<keyword evidence="3" id="KW-1185">Reference proteome</keyword>
<feature type="transmembrane region" description="Helical" evidence="1">
    <location>
        <begin position="79"/>
        <end position="99"/>
    </location>
</feature>
<evidence type="ECO:0000313" key="2">
    <source>
        <dbReference type="EMBL" id="QLC49642.1"/>
    </source>
</evidence>
<evidence type="ECO:0008006" key="4">
    <source>
        <dbReference type="Google" id="ProtNLM"/>
    </source>
</evidence>
<feature type="transmembrane region" description="Helical" evidence="1">
    <location>
        <begin position="20"/>
        <end position="37"/>
    </location>
</feature>
<dbReference type="AlphaFoldDB" id="A0A7D5I893"/>
<feature type="transmembrane region" description="Helical" evidence="1">
    <location>
        <begin position="305"/>
        <end position="325"/>
    </location>
</feature>
<reference evidence="2 3" key="1">
    <citation type="submission" date="2020-06" db="EMBL/GenBank/DDBJ databases">
        <title>Methanolobus halotolerans sp. nov., isolated from a saline lake Tus in Siberia.</title>
        <authorList>
            <person name="Shen Y."/>
            <person name="Chen S.-C."/>
            <person name="Lai M.-C."/>
            <person name="Huang H.-H."/>
            <person name="Chiu H.-H."/>
            <person name="Tang S.-L."/>
            <person name="Rogozin D.Y."/>
            <person name="Degermendzhy A.G."/>
        </authorList>
    </citation>
    <scope>NUCLEOTIDE SEQUENCE [LARGE SCALE GENOMIC DNA]</scope>
    <source>
        <strain evidence="2 3">DSM 21339</strain>
    </source>
</reference>
<evidence type="ECO:0000313" key="3">
    <source>
        <dbReference type="Proteomes" id="UP000509594"/>
    </source>
</evidence>
<feature type="transmembrane region" description="Helical" evidence="1">
    <location>
        <begin position="390"/>
        <end position="410"/>
    </location>
</feature>
<accession>A0A7D5I893</accession>
<feature type="transmembrane region" description="Helical" evidence="1">
    <location>
        <begin position="241"/>
        <end position="257"/>
    </location>
</feature>
<keyword evidence="1" id="KW-0472">Membrane</keyword>
<feature type="transmembrane region" description="Helical" evidence="1">
    <location>
        <begin position="159"/>
        <end position="179"/>
    </location>
</feature>
<dbReference type="GeneID" id="55821000"/>
<feature type="transmembrane region" description="Helical" evidence="1">
    <location>
        <begin position="361"/>
        <end position="378"/>
    </location>
</feature>
<feature type="transmembrane region" description="Helical" evidence="1">
    <location>
        <begin position="452"/>
        <end position="471"/>
    </location>
</feature>
<feature type="transmembrane region" description="Helical" evidence="1">
    <location>
        <begin position="106"/>
        <end position="124"/>
    </location>
</feature>